<name>A0A0M0JZ39_9EUKA</name>
<feature type="compositionally biased region" description="Basic and acidic residues" evidence="8">
    <location>
        <begin position="302"/>
        <end position="315"/>
    </location>
</feature>
<organism evidence="10 11">
    <name type="scientific">Chrysochromulina tobinii</name>
    <dbReference type="NCBI Taxonomy" id="1460289"/>
    <lineage>
        <taxon>Eukaryota</taxon>
        <taxon>Haptista</taxon>
        <taxon>Haptophyta</taxon>
        <taxon>Prymnesiophyceae</taxon>
        <taxon>Prymnesiales</taxon>
        <taxon>Chrysochromulinaceae</taxon>
        <taxon>Chrysochromulina</taxon>
    </lineage>
</organism>
<evidence type="ECO:0000256" key="4">
    <source>
        <dbReference type="ARBA" id="ARBA00022840"/>
    </source>
</evidence>
<dbReference type="PANTHER" id="PTHR23078:SF3">
    <property type="entry name" value="VESICLE-FUSING ATPASE"/>
    <property type="match status" value="1"/>
</dbReference>
<evidence type="ECO:0000256" key="1">
    <source>
        <dbReference type="ARBA" id="ARBA00006914"/>
    </source>
</evidence>
<evidence type="ECO:0000256" key="8">
    <source>
        <dbReference type="SAM" id="MobiDB-lite"/>
    </source>
</evidence>
<comment type="cofactor">
    <cofactor evidence="7">
        <name>Mg(2+)</name>
        <dbReference type="ChEBI" id="CHEBI:18420"/>
    </cofactor>
    <text evidence="7">Binds 1 Mg(2+) ion per subunit.</text>
</comment>
<sequence>MNLPPSVPEASPSTDKIEGVVTPVNPWLAAPGESFKEALYTKPKLLEKMEDGTFFEQEKEGDGTFQPEFVRYERRTFIGERAPLPDLLKTVVEATEAAIANVNAGGQEAYGDWMGDKERLQLIEALRGLRGRKLVWWLDAPRPLRVVAARSAKYEISIVCLPRGQQLPPAAVPRGSVILCQPLLGQFDVRRLRFDITGKASVAPIELMRRTLRYGDVKLGAPLLLSGGSCHEFVGKPGIASAFLQVAMLPPTSNFPQWGDTGDGSIGWRRPPGETTEQNDDVVAGVAIGVHDVSEVLEIDRPTEESLARERELDRGASPSTAPKLVETLGERIGGLEGPICAIVRRALASRLYPPEITRDLGISPVRGLLLYGPPGCGKTLLAREIAAAMGARPPKIVNGPEMMSKFVGASEEFVRALFAEAEAEQAEAGDASALHVIVFDEMDAFTRERGSLTGDTSGIRDSVVNQLLAKMDGIEQLDNILVIGMTNRPELMDPALLRPGRLEVQVLVPLPDKDGRTRILGIHSRQLRERGCLDARAAAALSSGSLAQRSGSLAQVTEGYSGADLAGLLRAAASYSLERYVEEAMLSGIAPGAALDAKASKRPVSSGRRGLLEVRYKDLVRALRETRPTGSSATRSELAEGSGRGLMASLSLRVRGLRREAQLHKLTERAMAGSRVA</sequence>
<protein>
    <recommendedName>
        <fullName evidence="7">Vesicle-fusing ATPase</fullName>
        <ecNumber evidence="7">3.6.4.6</ecNumber>
    </recommendedName>
</protein>
<keyword evidence="11" id="KW-1185">Reference proteome</keyword>
<gene>
    <name evidence="10" type="ORF">Ctob_009029</name>
</gene>
<comment type="catalytic activity">
    <reaction evidence="7">
        <text>ATP + H2O = ADP + phosphate + H(+)</text>
        <dbReference type="Rhea" id="RHEA:13065"/>
        <dbReference type="ChEBI" id="CHEBI:15377"/>
        <dbReference type="ChEBI" id="CHEBI:15378"/>
        <dbReference type="ChEBI" id="CHEBI:30616"/>
        <dbReference type="ChEBI" id="CHEBI:43474"/>
        <dbReference type="ChEBI" id="CHEBI:456216"/>
        <dbReference type="EC" id="3.6.4.6"/>
    </reaction>
</comment>
<evidence type="ECO:0000313" key="10">
    <source>
        <dbReference type="EMBL" id="KOO31577.1"/>
    </source>
</evidence>
<dbReference type="InterPro" id="IPR039812">
    <property type="entry name" value="Vesicle-fus_ATPase"/>
</dbReference>
<dbReference type="GO" id="GO:0043001">
    <property type="term" value="P:Golgi to plasma membrane protein transport"/>
    <property type="evidence" value="ECO:0007669"/>
    <property type="project" value="TreeGrafter"/>
</dbReference>
<keyword evidence="5 7" id="KW-0653">Protein transport</keyword>
<keyword evidence="3 6" id="KW-0547">Nucleotide-binding</keyword>
<dbReference type="EC" id="3.6.4.6" evidence="7"/>
<dbReference type="Gene3D" id="3.40.50.300">
    <property type="entry name" value="P-loop containing nucleotide triphosphate hydrolases"/>
    <property type="match status" value="1"/>
</dbReference>
<feature type="region of interest" description="Disordered" evidence="8">
    <location>
        <begin position="302"/>
        <end position="322"/>
    </location>
</feature>
<accession>A0A0M0JZ39</accession>
<dbReference type="Gene3D" id="1.10.8.60">
    <property type="match status" value="1"/>
</dbReference>
<comment type="subcellular location">
    <subcellularLocation>
        <location evidence="7">Cytoplasm</location>
    </subcellularLocation>
</comment>
<dbReference type="SMART" id="SM00382">
    <property type="entry name" value="AAA"/>
    <property type="match status" value="1"/>
</dbReference>
<dbReference type="InterPro" id="IPR003960">
    <property type="entry name" value="ATPase_AAA_CS"/>
</dbReference>
<dbReference type="PANTHER" id="PTHR23078">
    <property type="entry name" value="VESICULAR-FUSION PROTEIN NSF"/>
    <property type="match status" value="1"/>
</dbReference>
<dbReference type="GO" id="GO:0046872">
    <property type="term" value="F:metal ion binding"/>
    <property type="evidence" value="ECO:0007669"/>
    <property type="project" value="UniProtKB-UniRule"/>
</dbReference>
<comment type="function">
    <text evidence="7">Required for vesicle-mediated transport. Catalyzes the fusion of transport vesicles within the Golgi cisternae. Is also required for transport from the endoplasmic reticulum to the Golgi stack. Seems to function as a fusion protein required for the delivery of cargo proteins to all compartments of the Golgi stack independent of vesicle origin.</text>
</comment>
<evidence type="ECO:0000256" key="7">
    <source>
        <dbReference type="RuleBase" id="RU367045"/>
    </source>
</evidence>
<dbReference type="InterPro" id="IPR041569">
    <property type="entry name" value="AAA_lid_3"/>
</dbReference>
<evidence type="ECO:0000259" key="9">
    <source>
        <dbReference type="SMART" id="SM00382"/>
    </source>
</evidence>
<dbReference type="AlphaFoldDB" id="A0A0M0JZ39"/>
<keyword evidence="7" id="KW-0460">Magnesium</keyword>
<dbReference type="GO" id="GO:0035494">
    <property type="term" value="P:SNARE complex disassembly"/>
    <property type="evidence" value="ECO:0007669"/>
    <property type="project" value="InterPro"/>
</dbReference>
<keyword evidence="4 6" id="KW-0067">ATP-binding</keyword>
<keyword evidence="2 7" id="KW-0813">Transport</keyword>
<evidence type="ECO:0000256" key="2">
    <source>
        <dbReference type="ARBA" id="ARBA00022448"/>
    </source>
</evidence>
<evidence type="ECO:0000313" key="11">
    <source>
        <dbReference type="Proteomes" id="UP000037460"/>
    </source>
</evidence>
<dbReference type="GO" id="GO:0016887">
    <property type="term" value="F:ATP hydrolysis activity"/>
    <property type="evidence" value="ECO:0007669"/>
    <property type="project" value="InterPro"/>
</dbReference>
<evidence type="ECO:0000256" key="5">
    <source>
        <dbReference type="ARBA" id="ARBA00022927"/>
    </source>
</evidence>
<dbReference type="GO" id="GO:0005524">
    <property type="term" value="F:ATP binding"/>
    <property type="evidence" value="ECO:0007669"/>
    <property type="project" value="UniProtKB-UniRule"/>
</dbReference>
<dbReference type="Proteomes" id="UP000037460">
    <property type="component" value="Unassembled WGS sequence"/>
</dbReference>
<dbReference type="SUPFAM" id="SSF52540">
    <property type="entry name" value="P-loop containing nucleoside triphosphate hydrolases"/>
    <property type="match status" value="1"/>
</dbReference>
<dbReference type="OrthoDB" id="9982946at2759"/>
<keyword evidence="7" id="KW-0378">Hydrolase</keyword>
<dbReference type="Pfam" id="PF17862">
    <property type="entry name" value="AAA_lid_3"/>
    <property type="match status" value="1"/>
</dbReference>
<comment type="caution">
    <text evidence="10">The sequence shown here is derived from an EMBL/GenBank/DDBJ whole genome shotgun (WGS) entry which is preliminary data.</text>
</comment>
<dbReference type="Pfam" id="PF00004">
    <property type="entry name" value="AAA"/>
    <property type="match status" value="1"/>
</dbReference>
<dbReference type="InterPro" id="IPR027417">
    <property type="entry name" value="P-loop_NTPase"/>
</dbReference>
<dbReference type="PROSITE" id="PS00674">
    <property type="entry name" value="AAA"/>
    <property type="match status" value="1"/>
</dbReference>
<reference evidence="11" key="1">
    <citation type="journal article" date="2015" name="PLoS Genet.">
        <title>Genome Sequence and Transcriptome Analyses of Chrysochromulina tobin: Metabolic Tools for Enhanced Algal Fitness in the Prominent Order Prymnesiales (Haptophyceae).</title>
        <authorList>
            <person name="Hovde B.T."/>
            <person name="Deodato C.R."/>
            <person name="Hunsperger H.M."/>
            <person name="Ryken S.A."/>
            <person name="Yost W."/>
            <person name="Jha R.K."/>
            <person name="Patterson J."/>
            <person name="Monnat R.J. Jr."/>
            <person name="Barlow S.B."/>
            <person name="Starkenburg S.R."/>
            <person name="Cattolico R.A."/>
        </authorList>
    </citation>
    <scope>NUCLEOTIDE SEQUENCE</scope>
    <source>
        <strain evidence="11">CCMP291</strain>
    </source>
</reference>
<keyword evidence="7" id="KW-0931">ER-Golgi transport</keyword>
<dbReference type="GO" id="GO:0005795">
    <property type="term" value="C:Golgi stack"/>
    <property type="evidence" value="ECO:0007669"/>
    <property type="project" value="TreeGrafter"/>
</dbReference>
<comment type="similarity">
    <text evidence="1 6">Belongs to the AAA ATPase family.</text>
</comment>
<dbReference type="InterPro" id="IPR003959">
    <property type="entry name" value="ATPase_AAA_core"/>
</dbReference>
<dbReference type="GO" id="GO:0006891">
    <property type="term" value="P:intra-Golgi vesicle-mediated transport"/>
    <property type="evidence" value="ECO:0007669"/>
    <property type="project" value="TreeGrafter"/>
</dbReference>
<evidence type="ECO:0000256" key="3">
    <source>
        <dbReference type="ARBA" id="ARBA00022741"/>
    </source>
</evidence>
<keyword evidence="7" id="KW-0963">Cytoplasm</keyword>
<evidence type="ECO:0000256" key="6">
    <source>
        <dbReference type="RuleBase" id="RU003651"/>
    </source>
</evidence>
<dbReference type="EMBL" id="JWZX01001983">
    <property type="protein sequence ID" value="KOO31577.1"/>
    <property type="molecule type" value="Genomic_DNA"/>
</dbReference>
<dbReference type="InterPro" id="IPR003593">
    <property type="entry name" value="AAA+_ATPase"/>
</dbReference>
<proteinExistence type="inferred from homology"/>
<feature type="domain" description="AAA+ ATPase" evidence="9">
    <location>
        <begin position="365"/>
        <end position="513"/>
    </location>
</feature>
<keyword evidence="7" id="KW-0479">Metal-binding</keyword>
<dbReference type="FunFam" id="3.40.50.300:FF:000154">
    <property type="entry name" value="Vesicle-fusing ATPase 1"/>
    <property type="match status" value="1"/>
</dbReference>